<keyword evidence="3" id="KW-0456">Lyase</keyword>
<evidence type="ECO:0000256" key="2">
    <source>
        <dbReference type="PIRSR" id="PIRSR601765-1"/>
    </source>
</evidence>
<dbReference type="PANTHER" id="PTHR11002:SF19">
    <property type="entry name" value="BETA CARBONIC ANHYDRASE 6, MITOCHONDRIAL"/>
    <property type="match status" value="1"/>
</dbReference>
<dbReference type="InterPro" id="IPR001765">
    <property type="entry name" value="Carbonic_anhydrase"/>
</dbReference>
<evidence type="ECO:0000313" key="5">
    <source>
        <dbReference type="RefSeq" id="XP_022962253.1"/>
    </source>
</evidence>
<dbReference type="GO" id="GO:0004089">
    <property type="term" value="F:carbonate dehydratase activity"/>
    <property type="evidence" value="ECO:0007669"/>
    <property type="project" value="UniProtKB-UniRule"/>
</dbReference>
<feature type="binding site" evidence="2">
    <location>
        <position position="75"/>
    </location>
    <ligand>
        <name>Zn(2+)</name>
        <dbReference type="ChEBI" id="CHEBI:29105"/>
    </ligand>
</feature>
<feature type="binding site" evidence="2">
    <location>
        <position position="78"/>
    </location>
    <ligand>
        <name>Zn(2+)</name>
        <dbReference type="ChEBI" id="CHEBI:29105"/>
    </ligand>
</feature>
<evidence type="ECO:0000256" key="1">
    <source>
        <dbReference type="ARBA" id="ARBA00006217"/>
    </source>
</evidence>
<keyword evidence="2 3" id="KW-0862">Zinc</keyword>
<evidence type="ECO:0000256" key="3">
    <source>
        <dbReference type="RuleBase" id="RU003956"/>
    </source>
</evidence>
<dbReference type="SMART" id="SM00947">
    <property type="entry name" value="Pro_CA"/>
    <property type="match status" value="1"/>
</dbReference>
<organism evidence="4 5">
    <name type="scientific">Cucurbita moschata</name>
    <name type="common">Winter crookneck squash</name>
    <name type="synonym">Cucurbita pepo var. moschata</name>
    <dbReference type="NCBI Taxonomy" id="3662"/>
    <lineage>
        <taxon>Eukaryota</taxon>
        <taxon>Viridiplantae</taxon>
        <taxon>Streptophyta</taxon>
        <taxon>Embryophyta</taxon>
        <taxon>Tracheophyta</taxon>
        <taxon>Spermatophyta</taxon>
        <taxon>Magnoliopsida</taxon>
        <taxon>eudicotyledons</taxon>
        <taxon>Gunneridae</taxon>
        <taxon>Pentapetalae</taxon>
        <taxon>rosids</taxon>
        <taxon>fabids</taxon>
        <taxon>Cucurbitales</taxon>
        <taxon>Cucurbitaceae</taxon>
        <taxon>Cucurbiteae</taxon>
        <taxon>Cucurbita</taxon>
    </lineage>
</organism>
<name>A0A6J1HEA7_CUCMO</name>
<sequence length="113" mass="12666">MRAYAQSEQYHTIVESRVHLTCPSNILRFQPGEAFAVRNVANIVPPWENGPTETNAGLEFAMNPLKVENILVLGHSSCAGIQGLMSMEDDAINSRFHFLQLPCILYVTIQVHR</sequence>
<dbReference type="GeneID" id="111462757"/>
<accession>A0A6J1HEA7</accession>
<comment type="similarity">
    <text evidence="1 3">Belongs to the beta-class carbonic anhydrase family.</text>
</comment>
<dbReference type="Gene3D" id="3.40.1050.10">
    <property type="entry name" value="Carbonic anhydrase"/>
    <property type="match status" value="1"/>
</dbReference>
<comment type="catalytic activity">
    <reaction evidence="3">
        <text>hydrogencarbonate + H(+) = CO2 + H2O</text>
        <dbReference type="Rhea" id="RHEA:10748"/>
        <dbReference type="ChEBI" id="CHEBI:15377"/>
        <dbReference type="ChEBI" id="CHEBI:15378"/>
        <dbReference type="ChEBI" id="CHEBI:16526"/>
        <dbReference type="ChEBI" id="CHEBI:17544"/>
        <dbReference type="EC" id="4.2.1.1"/>
    </reaction>
</comment>
<dbReference type="KEGG" id="cmos:111462757"/>
<dbReference type="EC" id="4.2.1.1" evidence="3"/>
<keyword evidence="2" id="KW-0479">Metal-binding</keyword>
<dbReference type="InterPro" id="IPR036874">
    <property type="entry name" value="Carbonic_anhydrase_sf"/>
</dbReference>
<comment type="function">
    <text evidence="3">Reversible hydration of carbon dioxide.</text>
</comment>
<proteinExistence type="inferred from homology"/>
<dbReference type="GO" id="GO:0008270">
    <property type="term" value="F:zinc ion binding"/>
    <property type="evidence" value="ECO:0007669"/>
    <property type="project" value="UniProtKB-UniRule"/>
</dbReference>
<dbReference type="Proteomes" id="UP000504609">
    <property type="component" value="Unplaced"/>
</dbReference>
<reference evidence="5" key="1">
    <citation type="submission" date="2025-08" db="UniProtKB">
        <authorList>
            <consortium name="RefSeq"/>
        </authorList>
    </citation>
    <scope>IDENTIFICATION</scope>
    <source>
        <tissue evidence="5">Young leaves</tissue>
    </source>
</reference>
<dbReference type="Pfam" id="PF00484">
    <property type="entry name" value="Pro_CA"/>
    <property type="match status" value="1"/>
</dbReference>
<dbReference type="RefSeq" id="XP_022962253.1">
    <property type="nucleotide sequence ID" value="XM_023106485.1"/>
</dbReference>
<dbReference type="PANTHER" id="PTHR11002">
    <property type="entry name" value="CARBONIC ANHYDRASE"/>
    <property type="match status" value="1"/>
</dbReference>
<protein>
    <recommendedName>
        <fullName evidence="3">Carbonic anhydrase</fullName>
        <ecNumber evidence="3">4.2.1.1</ecNumber>
    </recommendedName>
    <alternativeName>
        <fullName evidence="3">Carbonate dehydratase</fullName>
    </alternativeName>
</protein>
<keyword evidence="4" id="KW-1185">Reference proteome</keyword>
<evidence type="ECO:0000313" key="4">
    <source>
        <dbReference type="Proteomes" id="UP000504609"/>
    </source>
</evidence>
<dbReference type="SUPFAM" id="SSF53056">
    <property type="entry name" value="beta-carbonic anhydrase, cab"/>
    <property type="match status" value="1"/>
</dbReference>
<dbReference type="AlphaFoldDB" id="A0A6J1HEA7"/>
<gene>
    <name evidence="5" type="primary">LOC111462757</name>
</gene>
<comment type="cofactor">
    <cofactor evidence="2">
        <name>Zn(2+)</name>
        <dbReference type="ChEBI" id="CHEBI:29105"/>
    </cofactor>
    <text evidence="2">Binds 1 zinc ion per subunit.</text>
</comment>